<keyword evidence="3" id="KW-1185">Reference proteome</keyword>
<comment type="caution">
    <text evidence="2">The sequence shown here is derived from an EMBL/GenBank/DDBJ whole genome shotgun (WGS) entry which is preliminary data.</text>
</comment>
<dbReference type="AlphaFoldDB" id="A0A418AGI1"/>
<dbReference type="Proteomes" id="UP000285060">
    <property type="component" value="Unassembled WGS sequence"/>
</dbReference>
<gene>
    <name evidence="2" type="ORF">DYB32_010187</name>
</gene>
<dbReference type="EMBL" id="QUSY01002845">
    <property type="protein sequence ID" value="RHY19702.1"/>
    <property type="molecule type" value="Genomic_DNA"/>
</dbReference>
<proteinExistence type="predicted"/>
<organism evidence="2 3">
    <name type="scientific">Aphanomyces invadans</name>
    <dbReference type="NCBI Taxonomy" id="157072"/>
    <lineage>
        <taxon>Eukaryota</taxon>
        <taxon>Sar</taxon>
        <taxon>Stramenopiles</taxon>
        <taxon>Oomycota</taxon>
        <taxon>Saprolegniomycetes</taxon>
        <taxon>Saprolegniales</taxon>
        <taxon>Verrucalvaceae</taxon>
        <taxon>Aphanomyces</taxon>
    </lineage>
</organism>
<evidence type="ECO:0000313" key="3">
    <source>
        <dbReference type="Proteomes" id="UP000285060"/>
    </source>
</evidence>
<name>A0A418AGI1_9STRA</name>
<feature type="domain" description="Tc1-like transposase DDE" evidence="1">
    <location>
        <begin position="96"/>
        <end position="197"/>
    </location>
</feature>
<dbReference type="InterPro" id="IPR038717">
    <property type="entry name" value="Tc1-like_DDE_dom"/>
</dbReference>
<dbReference type="Pfam" id="PF13358">
    <property type="entry name" value="DDE_3"/>
    <property type="match status" value="1"/>
</dbReference>
<dbReference type="VEuPathDB" id="FungiDB:H310_09721"/>
<reference evidence="2 3" key="1">
    <citation type="submission" date="2018-08" db="EMBL/GenBank/DDBJ databases">
        <title>Aphanomyces genome sequencing and annotation.</title>
        <authorList>
            <person name="Minardi D."/>
            <person name="Oidtmann B."/>
            <person name="Van Der Giezen M."/>
            <person name="Studholme D.J."/>
        </authorList>
    </citation>
    <scope>NUCLEOTIDE SEQUENCE [LARGE SCALE GENOMIC DNA]</scope>
    <source>
        <strain evidence="2 3">NJM0002</strain>
    </source>
</reference>
<sequence length="213" mass="24710">MKAVRQVSHMLTTAHMVTWIKNHYPMWIQDYYNTKSTPERAYKSVLGLCQQFAHRHGFAQRVPCYSKLKRAELELVQITFATSFWTKYGAHPLRDIVNIDETAVYYDMPPRRTWAEVGEDSRVDSAEKHSERLTVVMGACADGMSCFLPWMDDSVWEFYLNELLKFELIRPSVLLVDNLATHVSSTSYKLVDEEFFWLFGAVASKLNQRLPAS</sequence>
<protein>
    <recommendedName>
        <fullName evidence="1">Tc1-like transposase DDE domain-containing protein</fullName>
    </recommendedName>
</protein>
<evidence type="ECO:0000259" key="1">
    <source>
        <dbReference type="Pfam" id="PF13358"/>
    </source>
</evidence>
<accession>A0A418AGI1</accession>
<evidence type="ECO:0000313" key="2">
    <source>
        <dbReference type="EMBL" id="RHY19702.1"/>
    </source>
</evidence>